<evidence type="ECO:0000259" key="5">
    <source>
        <dbReference type="Pfam" id="PF04542"/>
    </source>
</evidence>
<reference evidence="7 8" key="1">
    <citation type="submission" date="2017-09" db="EMBL/GenBank/DDBJ databases">
        <title>Depth-based differentiation of microbial function through sediment-hosted aquifers and enrichment of novel symbionts in the deep terrestrial subsurface.</title>
        <authorList>
            <person name="Probst A.J."/>
            <person name="Ladd B."/>
            <person name="Jarett J.K."/>
            <person name="Geller-Mcgrath D.E."/>
            <person name="Sieber C.M."/>
            <person name="Emerson J.B."/>
            <person name="Anantharaman K."/>
            <person name="Thomas B.C."/>
            <person name="Malmstrom R."/>
            <person name="Stieglmeier M."/>
            <person name="Klingl A."/>
            <person name="Woyke T."/>
            <person name="Ryan C.M."/>
            <person name="Banfield J.F."/>
        </authorList>
    </citation>
    <scope>NUCLEOTIDE SEQUENCE [LARGE SCALE GENOMIC DNA]</scope>
    <source>
        <strain evidence="7">CG22_combo_CG10-13_8_21_14_all_35_9</strain>
    </source>
</reference>
<evidence type="ECO:0000256" key="4">
    <source>
        <dbReference type="ARBA" id="ARBA00023163"/>
    </source>
</evidence>
<accession>A0A2H0BXU7</accession>
<dbReference type="GO" id="GO:0016987">
    <property type="term" value="F:sigma factor activity"/>
    <property type="evidence" value="ECO:0007669"/>
    <property type="project" value="UniProtKB-KW"/>
</dbReference>
<dbReference type="Pfam" id="PF04542">
    <property type="entry name" value="Sigma70_r2"/>
    <property type="match status" value="1"/>
</dbReference>
<keyword evidence="3" id="KW-0731">Sigma factor</keyword>
<dbReference type="InterPro" id="IPR014284">
    <property type="entry name" value="RNA_pol_sigma-70_dom"/>
</dbReference>
<dbReference type="NCBIfam" id="TIGR02937">
    <property type="entry name" value="sigma70-ECF"/>
    <property type="match status" value="1"/>
</dbReference>
<feature type="domain" description="RNA polymerase sigma-70 region 2" evidence="5">
    <location>
        <begin position="27"/>
        <end position="91"/>
    </location>
</feature>
<comment type="caution">
    <text evidence="7">The sequence shown here is derived from an EMBL/GenBank/DDBJ whole genome shotgun (WGS) entry which is preliminary data.</text>
</comment>
<dbReference type="InterPro" id="IPR013249">
    <property type="entry name" value="RNA_pol_sigma70_r4_t2"/>
</dbReference>
<protein>
    <recommendedName>
        <fullName evidence="9">RNA polymerase sigma factor</fullName>
    </recommendedName>
</protein>
<organism evidence="7 8">
    <name type="scientific">Candidatus Roizmanbacteria bacterium CG22_combo_CG10-13_8_21_14_all_35_9</name>
    <dbReference type="NCBI Taxonomy" id="1974861"/>
    <lineage>
        <taxon>Bacteria</taxon>
        <taxon>Candidatus Roizmaniibacteriota</taxon>
    </lineage>
</organism>
<evidence type="ECO:0008006" key="9">
    <source>
        <dbReference type="Google" id="ProtNLM"/>
    </source>
</evidence>
<dbReference type="Gene3D" id="1.10.10.10">
    <property type="entry name" value="Winged helix-like DNA-binding domain superfamily/Winged helix DNA-binding domain"/>
    <property type="match status" value="1"/>
</dbReference>
<dbReference type="Pfam" id="PF08281">
    <property type="entry name" value="Sigma70_r4_2"/>
    <property type="match status" value="1"/>
</dbReference>
<dbReference type="InterPro" id="IPR007627">
    <property type="entry name" value="RNA_pol_sigma70_r2"/>
</dbReference>
<evidence type="ECO:0000313" key="7">
    <source>
        <dbReference type="EMBL" id="PIP62497.1"/>
    </source>
</evidence>
<dbReference type="PANTHER" id="PTHR43133:SF51">
    <property type="entry name" value="RNA POLYMERASE SIGMA FACTOR"/>
    <property type="match status" value="1"/>
</dbReference>
<proteinExistence type="inferred from homology"/>
<keyword evidence="4" id="KW-0804">Transcription</keyword>
<dbReference type="PANTHER" id="PTHR43133">
    <property type="entry name" value="RNA POLYMERASE ECF-TYPE SIGMA FACTO"/>
    <property type="match status" value="1"/>
</dbReference>
<dbReference type="InterPro" id="IPR013325">
    <property type="entry name" value="RNA_pol_sigma_r2"/>
</dbReference>
<name>A0A2H0BXU7_9BACT</name>
<dbReference type="EMBL" id="PCTB01000073">
    <property type="protein sequence ID" value="PIP62497.1"/>
    <property type="molecule type" value="Genomic_DNA"/>
</dbReference>
<dbReference type="InterPro" id="IPR013324">
    <property type="entry name" value="RNA_pol_sigma_r3/r4-like"/>
</dbReference>
<evidence type="ECO:0000256" key="2">
    <source>
        <dbReference type="ARBA" id="ARBA00023015"/>
    </source>
</evidence>
<dbReference type="Proteomes" id="UP000231021">
    <property type="component" value="Unassembled WGS sequence"/>
</dbReference>
<feature type="domain" description="RNA polymerase sigma factor 70 region 4 type 2" evidence="6">
    <location>
        <begin position="126"/>
        <end position="173"/>
    </location>
</feature>
<dbReference type="InterPro" id="IPR039425">
    <property type="entry name" value="RNA_pol_sigma-70-like"/>
</dbReference>
<dbReference type="InterPro" id="IPR036388">
    <property type="entry name" value="WH-like_DNA-bd_sf"/>
</dbReference>
<sequence length="187" mass="22591">MTSQNLTDEQLVEIIREKNQELYSEIIKRYQIKLSHYLKKFIYDSDELEDVLQVVFIKSYKNLYGFNIHKKFSSWIYRIAHNEAINYLKKNFRGQISLEEVEYKIIDEKINLHDDIDKILLKKKVEKYLSDISLKYRGPLILFYFEQKSYQEISDIMHIPKNTVGTLILRGKQILKENLSQRKNYEK</sequence>
<evidence type="ECO:0000256" key="1">
    <source>
        <dbReference type="ARBA" id="ARBA00010641"/>
    </source>
</evidence>
<keyword evidence="2" id="KW-0805">Transcription regulation</keyword>
<dbReference type="SUPFAM" id="SSF88659">
    <property type="entry name" value="Sigma3 and sigma4 domains of RNA polymerase sigma factors"/>
    <property type="match status" value="1"/>
</dbReference>
<dbReference type="AlphaFoldDB" id="A0A2H0BXU7"/>
<evidence type="ECO:0000313" key="8">
    <source>
        <dbReference type="Proteomes" id="UP000231021"/>
    </source>
</evidence>
<comment type="similarity">
    <text evidence="1">Belongs to the sigma-70 factor family. ECF subfamily.</text>
</comment>
<dbReference type="SUPFAM" id="SSF88946">
    <property type="entry name" value="Sigma2 domain of RNA polymerase sigma factors"/>
    <property type="match status" value="1"/>
</dbReference>
<dbReference type="GO" id="GO:0003677">
    <property type="term" value="F:DNA binding"/>
    <property type="evidence" value="ECO:0007669"/>
    <property type="project" value="InterPro"/>
</dbReference>
<gene>
    <name evidence="7" type="ORF">COW98_03730</name>
</gene>
<dbReference type="CDD" id="cd06171">
    <property type="entry name" value="Sigma70_r4"/>
    <property type="match status" value="1"/>
</dbReference>
<dbReference type="Gene3D" id="1.10.1740.10">
    <property type="match status" value="1"/>
</dbReference>
<evidence type="ECO:0000256" key="3">
    <source>
        <dbReference type="ARBA" id="ARBA00023082"/>
    </source>
</evidence>
<dbReference type="GO" id="GO:0006352">
    <property type="term" value="P:DNA-templated transcription initiation"/>
    <property type="evidence" value="ECO:0007669"/>
    <property type="project" value="InterPro"/>
</dbReference>
<evidence type="ECO:0000259" key="6">
    <source>
        <dbReference type="Pfam" id="PF08281"/>
    </source>
</evidence>